<evidence type="ECO:0000313" key="3">
    <source>
        <dbReference type="EMBL" id="BBO88010.1"/>
    </source>
</evidence>
<keyword evidence="2" id="KW-0812">Transmembrane</keyword>
<evidence type="ECO:0008006" key="5">
    <source>
        <dbReference type="Google" id="ProtNLM"/>
    </source>
</evidence>
<evidence type="ECO:0000256" key="2">
    <source>
        <dbReference type="SAM" id="Phobius"/>
    </source>
</evidence>
<organism evidence="3 4">
    <name type="scientific">Desulfosarcina ovata subsp. ovata</name>
    <dbReference type="NCBI Taxonomy" id="2752305"/>
    <lineage>
        <taxon>Bacteria</taxon>
        <taxon>Pseudomonadati</taxon>
        <taxon>Thermodesulfobacteriota</taxon>
        <taxon>Desulfobacteria</taxon>
        <taxon>Desulfobacterales</taxon>
        <taxon>Desulfosarcinaceae</taxon>
        <taxon>Desulfosarcina</taxon>
    </lineage>
</organism>
<dbReference type="EMBL" id="AP021879">
    <property type="protein sequence ID" value="BBO88010.1"/>
    <property type="molecule type" value="Genomic_DNA"/>
</dbReference>
<reference evidence="3 4" key="1">
    <citation type="submission" date="2019-11" db="EMBL/GenBank/DDBJ databases">
        <title>Comparative genomics of hydrocarbon-degrading Desulfosarcina strains.</title>
        <authorList>
            <person name="Watanabe M."/>
            <person name="Kojima H."/>
            <person name="Fukui M."/>
        </authorList>
    </citation>
    <scope>NUCLEOTIDE SEQUENCE [LARGE SCALE GENOMIC DNA]</scope>
    <source>
        <strain evidence="4">oXyS1</strain>
    </source>
</reference>
<accession>A0A5K8A796</accession>
<keyword evidence="4" id="KW-1185">Reference proteome</keyword>
<dbReference type="PROSITE" id="PS51257">
    <property type="entry name" value="PROKAR_LIPOPROTEIN"/>
    <property type="match status" value="1"/>
</dbReference>
<proteinExistence type="predicted"/>
<evidence type="ECO:0000313" key="4">
    <source>
        <dbReference type="Proteomes" id="UP000422108"/>
    </source>
</evidence>
<dbReference type="Proteomes" id="UP000422108">
    <property type="component" value="Chromosome"/>
</dbReference>
<gene>
    <name evidence="3" type="ORF">DSCOOX_11900</name>
</gene>
<keyword evidence="2" id="KW-1133">Transmembrane helix</keyword>
<keyword evidence="1" id="KW-0175">Coiled coil</keyword>
<keyword evidence="2" id="KW-0472">Membrane</keyword>
<evidence type="ECO:0000256" key="1">
    <source>
        <dbReference type="SAM" id="Coils"/>
    </source>
</evidence>
<dbReference type="AlphaFoldDB" id="A0A5K8A796"/>
<dbReference type="RefSeq" id="WP_155309388.1">
    <property type="nucleotide sequence ID" value="NZ_AP021879.1"/>
</dbReference>
<protein>
    <recommendedName>
        <fullName evidence="5">Lipoprotein</fullName>
    </recommendedName>
</protein>
<feature type="transmembrane region" description="Helical" evidence="2">
    <location>
        <begin position="7"/>
        <end position="23"/>
    </location>
</feature>
<name>A0A5K8A796_9BACT</name>
<feature type="coiled-coil region" evidence="1">
    <location>
        <begin position="181"/>
        <end position="233"/>
    </location>
</feature>
<sequence length="360" mass="41861">MSRLKCISFIFIIMLFYQFFIYGCGSKSLDRSTAEALIENSQFIIKRIISPHENGLQVGLQHDFWYQKKKYTITNTLLSKRGESYFKNIDDKYITLKNPLDIKVEVTGIADAILPQTDATGVKEAQFIWNYINVPSQIKWVCADGGKGKAYFRLYDDGWRLESFNDVLYNKNAIQLSISELNDEELDRTTIKEKKQELQRIEAERKMKEEEIKRKEKERIAQLIQESKNHTETIGTFKCISTSIAMGQRNPHANGDAILTNVDASYVHVFKSSVRNAVDSVDVIFWFGNIISIYKTDLQDNPAYPPQAYSIRFKLKKKINICPGRHADAIQFQDKQIRDDFYNKIKDAKSKWDRKYPELK</sequence>